<reference evidence="2" key="1">
    <citation type="submission" date="2016-09" db="EMBL/GenBank/DDBJ databases">
        <title>Whole genome sequence analysis of Salmonella Typhi isolated in Thailand before and after the introduction of a national immunization program.</title>
        <authorList>
            <person name="Dyson Z.A."/>
            <person name="Thanh D.P."/>
            <person name="Bodhidatta L."/>
            <person name="Mason C.J."/>
            <person name="Rabaa M.A."/>
            <person name="Vinh P.V."/>
            <person name="Thanh T.H."/>
            <person name="Thwaites G.E."/>
            <person name="Baker S."/>
            <person name="Holt K.E."/>
        </authorList>
    </citation>
    <scope>NUCLEOTIDE SEQUENCE</scope>
    <source>
        <strain evidence="2">Salmonella Typhi Ty031 plasmid pTy031_01</strain>
        <plasmid evidence="2">pTy031_01</plasmid>
    </source>
</reference>
<protein>
    <submittedName>
        <fullName evidence="2">Uncharacterized protein</fullName>
    </submittedName>
</protein>
<geneLocation type="plasmid" evidence="2">
    <name>pTy031_01</name>
</geneLocation>
<sequence>MKIENRMITKRERFFIYILSSILSTFTVYLWFGINRLYEPYAMHLYSVFGYDANTIFNMFYENGLLGIIGKELILSYWLFAGAISILCSSQKKTVLSFLISFSIYFSILSMIIILLDIYTF</sequence>
<dbReference type="AlphaFoldDB" id="A0A1L4BLQ1"/>
<organism evidence="2">
    <name type="scientific">Salmonella typhi</name>
    <dbReference type="NCBI Taxonomy" id="90370"/>
    <lineage>
        <taxon>Bacteria</taxon>
        <taxon>Pseudomonadati</taxon>
        <taxon>Pseudomonadota</taxon>
        <taxon>Gammaproteobacteria</taxon>
        <taxon>Enterobacterales</taxon>
        <taxon>Enterobacteriaceae</taxon>
        <taxon>Salmonella</taxon>
    </lineage>
</organism>
<evidence type="ECO:0000256" key="1">
    <source>
        <dbReference type="SAM" id="Phobius"/>
    </source>
</evidence>
<accession>A0A1L4BLQ1</accession>
<dbReference type="EMBL" id="KX833210">
    <property type="protein sequence ID" value="API82873.1"/>
    <property type="molecule type" value="Genomic_DNA"/>
</dbReference>
<keyword evidence="1" id="KW-0812">Transmembrane</keyword>
<feature type="transmembrane region" description="Helical" evidence="1">
    <location>
        <begin position="14"/>
        <end position="34"/>
    </location>
</feature>
<feature type="transmembrane region" description="Helical" evidence="1">
    <location>
        <begin position="95"/>
        <end position="116"/>
    </location>
</feature>
<keyword evidence="1" id="KW-0472">Membrane</keyword>
<feature type="transmembrane region" description="Helical" evidence="1">
    <location>
        <begin position="68"/>
        <end position="88"/>
    </location>
</feature>
<proteinExistence type="predicted"/>
<keyword evidence="1" id="KW-1133">Transmembrane helix</keyword>
<evidence type="ECO:0000313" key="2">
    <source>
        <dbReference type="EMBL" id="API82873.1"/>
    </source>
</evidence>
<keyword evidence="2" id="KW-0614">Plasmid</keyword>
<name>A0A1L4BLQ1_SALTI</name>